<keyword evidence="2" id="KW-0547">Nucleotide-binding</keyword>
<dbReference type="GO" id="GO:0005525">
    <property type="term" value="F:GTP binding"/>
    <property type="evidence" value="ECO:0007669"/>
    <property type="project" value="InterPro"/>
</dbReference>
<evidence type="ECO:0000259" key="3">
    <source>
        <dbReference type="Pfam" id="PF04548"/>
    </source>
</evidence>
<evidence type="ECO:0000256" key="1">
    <source>
        <dbReference type="ARBA" id="ARBA00008535"/>
    </source>
</evidence>
<dbReference type="Proteomes" id="UP000694523">
    <property type="component" value="Unplaced"/>
</dbReference>
<proteinExistence type="inferred from homology"/>
<dbReference type="InterPro" id="IPR027417">
    <property type="entry name" value="P-loop_NTPase"/>
</dbReference>
<dbReference type="SUPFAM" id="SSF52540">
    <property type="entry name" value="P-loop containing nucleoside triphosphate hydrolases"/>
    <property type="match status" value="1"/>
</dbReference>
<evidence type="ECO:0000313" key="5">
    <source>
        <dbReference type="Proteomes" id="UP000694523"/>
    </source>
</evidence>
<reference evidence="4" key="2">
    <citation type="submission" date="2025-09" db="UniProtKB">
        <authorList>
            <consortium name="Ensembl"/>
        </authorList>
    </citation>
    <scope>IDENTIFICATION</scope>
</reference>
<dbReference type="PANTHER" id="PTHR32046">
    <property type="entry name" value="G DOMAIN-CONTAINING PROTEIN"/>
    <property type="match status" value="1"/>
</dbReference>
<keyword evidence="5" id="KW-1185">Reference proteome</keyword>
<name>A0A8C6UNB2_9GOBI</name>
<dbReference type="Pfam" id="PF04548">
    <property type="entry name" value="AIG1"/>
    <property type="match status" value="1"/>
</dbReference>
<evidence type="ECO:0000256" key="2">
    <source>
        <dbReference type="ARBA" id="ARBA00022741"/>
    </source>
</evidence>
<dbReference type="Gene3D" id="3.40.50.300">
    <property type="entry name" value="P-loop containing nucleotide triphosphate hydrolases"/>
    <property type="match status" value="1"/>
</dbReference>
<comment type="similarity">
    <text evidence="1">Belongs to the TRAFAC class TrmE-Era-EngA-EngB-Septin-like GTPase superfamily. AIG1/Toc34/Toc159-like paraseptin GTPase family. IAN subfamily.</text>
</comment>
<feature type="domain" description="AIG1-type G" evidence="3">
    <location>
        <begin position="57"/>
        <end position="248"/>
    </location>
</feature>
<dbReference type="PANTHER" id="PTHR32046:SF11">
    <property type="entry name" value="IMMUNE-ASSOCIATED NUCLEOTIDE-BINDING PROTEIN 10-LIKE"/>
    <property type="match status" value="1"/>
</dbReference>
<reference evidence="4" key="1">
    <citation type="submission" date="2025-08" db="UniProtKB">
        <authorList>
            <consortium name="Ensembl"/>
        </authorList>
    </citation>
    <scope>IDENTIFICATION</scope>
</reference>
<dbReference type="AlphaFoldDB" id="A0A8C6UNB2"/>
<organism evidence="4 5">
    <name type="scientific">Neogobius melanostomus</name>
    <name type="common">round goby</name>
    <dbReference type="NCBI Taxonomy" id="47308"/>
    <lineage>
        <taxon>Eukaryota</taxon>
        <taxon>Metazoa</taxon>
        <taxon>Chordata</taxon>
        <taxon>Craniata</taxon>
        <taxon>Vertebrata</taxon>
        <taxon>Euteleostomi</taxon>
        <taxon>Actinopterygii</taxon>
        <taxon>Neopterygii</taxon>
        <taxon>Teleostei</taxon>
        <taxon>Neoteleostei</taxon>
        <taxon>Acanthomorphata</taxon>
        <taxon>Gobiaria</taxon>
        <taxon>Gobiiformes</taxon>
        <taxon>Gobioidei</taxon>
        <taxon>Gobiidae</taxon>
        <taxon>Benthophilinae</taxon>
        <taxon>Neogobiini</taxon>
        <taxon>Neogobius</taxon>
    </lineage>
</organism>
<protein>
    <recommendedName>
        <fullName evidence="3">AIG1-type G domain-containing protein</fullName>
    </recommendedName>
</protein>
<accession>A0A8C6UNB2</accession>
<sequence length="378" mass="43389">MSSKLERCKSESIRTHHGPPERYQLQLKRVNLDKLPDNESKLRRFTLGECDPKYQNRTILMVGATGTGKSTLINALVNYVMGVTFEDKVWFEIIADEKDRPQSDSQTSEVSVYEVFGFEGTVVPYSLTIIDTPGYGDTRGKEFDDIVTKKLQDLFTVPEGVAVIDVVGLVLKASENRLDERMAYIFNSVTSLFGKDMEKNIVTMMTHSDGAKPTNALQALKDANIKCAIDEQKLPIHFLFNNRQKEEIEVDKRAERAARNAFETTEDGMKDFTDFLGQSKPQSLKSTVKVMKERIRLTACIQNLKERVNEVEMKQMEIQSERAQLGNFTREMMENKDFTFQAQEPYKAKEKINDWWDNKAVTCGRCEENCHYQDVPWL</sequence>
<dbReference type="InterPro" id="IPR006703">
    <property type="entry name" value="G_AIG1"/>
</dbReference>
<dbReference type="Ensembl" id="ENSNMLT00000042258.1">
    <property type="protein sequence ID" value="ENSNMLP00000037953.1"/>
    <property type="gene ID" value="ENSNMLG00000023457.1"/>
</dbReference>
<evidence type="ECO:0000313" key="4">
    <source>
        <dbReference type="Ensembl" id="ENSNMLP00000037953.1"/>
    </source>
</evidence>